<name>A0A1S9V9T4_BACCE</name>
<gene>
    <name evidence="2" type="ORF">BW892_04740</name>
</gene>
<comment type="caution">
    <text evidence="2">The sequence shown here is derived from an EMBL/GenBank/DDBJ whole genome shotgun (WGS) entry which is preliminary data.</text>
</comment>
<protein>
    <submittedName>
        <fullName evidence="2">Uncharacterized protein</fullName>
    </submittedName>
</protein>
<dbReference type="AlphaFoldDB" id="A0A1S9V9T4"/>
<accession>A0A1S9V9T4</accession>
<feature type="transmembrane region" description="Helical" evidence="1">
    <location>
        <begin position="12"/>
        <end position="31"/>
    </location>
</feature>
<feature type="transmembrane region" description="Helical" evidence="1">
    <location>
        <begin position="37"/>
        <end position="53"/>
    </location>
</feature>
<sequence length="75" mass="8877">MKQLHIRLSLIQLFLLVLNLFIFSSALPFLPWFVENAFGWIGILAVLVQKLFYETRYRDKILVAVYLIIKSKFLC</sequence>
<reference evidence="2 3" key="1">
    <citation type="submission" date="2017-01" db="EMBL/GenBank/DDBJ databases">
        <title>Bacillus cereus isolates.</title>
        <authorList>
            <person name="Beno S.M."/>
        </authorList>
    </citation>
    <scope>NUCLEOTIDE SEQUENCE [LARGE SCALE GENOMIC DNA]</scope>
    <source>
        <strain evidence="2 3">FSL M7-1219</strain>
    </source>
</reference>
<keyword evidence="1" id="KW-1133">Transmembrane helix</keyword>
<evidence type="ECO:0000313" key="2">
    <source>
        <dbReference type="EMBL" id="OOR30781.1"/>
    </source>
</evidence>
<evidence type="ECO:0000313" key="3">
    <source>
        <dbReference type="Proteomes" id="UP000191124"/>
    </source>
</evidence>
<evidence type="ECO:0000256" key="1">
    <source>
        <dbReference type="SAM" id="Phobius"/>
    </source>
</evidence>
<proteinExistence type="predicted"/>
<dbReference type="RefSeq" id="WP_002166224.1">
    <property type="nucleotide sequence ID" value="NZ_MUAL01000004.1"/>
</dbReference>
<organism evidence="2 3">
    <name type="scientific">Bacillus cereus</name>
    <dbReference type="NCBI Taxonomy" id="1396"/>
    <lineage>
        <taxon>Bacteria</taxon>
        <taxon>Bacillati</taxon>
        <taxon>Bacillota</taxon>
        <taxon>Bacilli</taxon>
        <taxon>Bacillales</taxon>
        <taxon>Bacillaceae</taxon>
        <taxon>Bacillus</taxon>
        <taxon>Bacillus cereus group</taxon>
    </lineage>
</organism>
<keyword evidence="1" id="KW-0812">Transmembrane</keyword>
<dbReference type="EMBL" id="MUAL01000004">
    <property type="protein sequence ID" value="OOR30781.1"/>
    <property type="molecule type" value="Genomic_DNA"/>
</dbReference>
<keyword evidence="1" id="KW-0472">Membrane</keyword>
<dbReference type="Proteomes" id="UP000191124">
    <property type="component" value="Unassembled WGS sequence"/>
</dbReference>